<keyword evidence="1" id="KW-0472">Membrane</keyword>
<dbReference type="Proteomes" id="UP001078443">
    <property type="component" value="Unassembled WGS sequence"/>
</dbReference>
<keyword evidence="1" id="KW-1133">Transmembrane helix</keyword>
<dbReference type="RefSeq" id="WP_268040057.1">
    <property type="nucleotide sequence ID" value="NZ_JAPQER010000002.1"/>
</dbReference>
<comment type="caution">
    <text evidence="2">The sequence shown here is derived from an EMBL/GenBank/DDBJ whole genome shotgun (WGS) entry which is preliminary data.</text>
</comment>
<gene>
    <name evidence="2" type="ORF">OW763_05380</name>
</gene>
<dbReference type="EMBL" id="JAPQER010000002">
    <property type="protein sequence ID" value="MCY6483781.1"/>
    <property type="molecule type" value="Genomic_DNA"/>
</dbReference>
<name>A0ABT4CXT5_9CLOT</name>
<organism evidence="2 3">
    <name type="scientific">Clostridium aestuarii</name>
    <dbReference type="NCBI Taxonomy" id="338193"/>
    <lineage>
        <taxon>Bacteria</taxon>
        <taxon>Bacillati</taxon>
        <taxon>Bacillota</taxon>
        <taxon>Clostridia</taxon>
        <taxon>Eubacteriales</taxon>
        <taxon>Clostridiaceae</taxon>
        <taxon>Clostridium</taxon>
    </lineage>
</organism>
<sequence>MGELIIQYVLIVFLVVGLAYFVYLLKDKGIKITEDYFGIAYTMLGFLENNEATTENQKKILRTISEIVNYVEVNYTNQENSMKEEKALVLAREAMDSLNLKNKIEEHDLRRLIRLCSGFMPSTNKIFRSEKLKYEKEN</sequence>
<protein>
    <submittedName>
        <fullName evidence="2">Uncharacterized protein</fullName>
    </submittedName>
</protein>
<feature type="transmembrane region" description="Helical" evidence="1">
    <location>
        <begin position="6"/>
        <end position="25"/>
    </location>
</feature>
<keyword evidence="3" id="KW-1185">Reference proteome</keyword>
<proteinExistence type="predicted"/>
<accession>A0ABT4CXT5</accession>
<keyword evidence="1" id="KW-0812">Transmembrane</keyword>
<evidence type="ECO:0000313" key="2">
    <source>
        <dbReference type="EMBL" id="MCY6483781.1"/>
    </source>
</evidence>
<evidence type="ECO:0000256" key="1">
    <source>
        <dbReference type="SAM" id="Phobius"/>
    </source>
</evidence>
<reference evidence="2" key="1">
    <citation type="submission" date="2022-12" db="EMBL/GenBank/DDBJ databases">
        <authorList>
            <person name="Wang J."/>
        </authorList>
    </citation>
    <scope>NUCLEOTIDE SEQUENCE</scope>
    <source>
        <strain evidence="2">HY-45-18</strain>
    </source>
</reference>
<evidence type="ECO:0000313" key="3">
    <source>
        <dbReference type="Proteomes" id="UP001078443"/>
    </source>
</evidence>